<sequence>MDTTIKIDSLARDRLAALARARGTSMRALIEEFAAASLTPEQLQERAERTRAFLESEFGHRLTDDDTTTLRTKMREAQAAHRKSLKNAGTDVAA</sequence>
<protein>
    <recommendedName>
        <fullName evidence="3">Ribbon-helix-helix protein, copG family</fullName>
    </recommendedName>
</protein>
<comment type="caution">
    <text evidence="1">The sequence shown here is derived from an EMBL/GenBank/DDBJ whole genome shotgun (WGS) entry which is preliminary data.</text>
</comment>
<dbReference type="RefSeq" id="WP_206961315.1">
    <property type="nucleotide sequence ID" value="NZ_BAAAJJ010000031.1"/>
</dbReference>
<evidence type="ECO:0000313" key="2">
    <source>
        <dbReference type="Proteomes" id="UP000664167"/>
    </source>
</evidence>
<accession>A0A939F4G6</accession>
<dbReference type="AlphaFoldDB" id="A0A939F4G6"/>
<proteinExistence type="predicted"/>
<name>A0A939F4G6_9ACTN</name>
<organism evidence="1 2">
    <name type="scientific">Streptomyces beijiangensis</name>
    <dbReference type="NCBI Taxonomy" id="163361"/>
    <lineage>
        <taxon>Bacteria</taxon>
        <taxon>Bacillati</taxon>
        <taxon>Actinomycetota</taxon>
        <taxon>Actinomycetes</taxon>
        <taxon>Kitasatosporales</taxon>
        <taxon>Streptomycetaceae</taxon>
        <taxon>Streptomyces</taxon>
    </lineage>
</organism>
<keyword evidence="2" id="KW-1185">Reference proteome</keyword>
<dbReference type="Proteomes" id="UP000664167">
    <property type="component" value="Unassembled WGS sequence"/>
</dbReference>
<gene>
    <name evidence="1" type="ORF">J0695_08795</name>
</gene>
<dbReference type="EMBL" id="JAFLRJ010000076">
    <property type="protein sequence ID" value="MBO0511912.1"/>
    <property type="molecule type" value="Genomic_DNA"/>
</dbReference>
<evidence type="ECO:0008006" key="3">
    <source>
        <dbReference type="Google" id="ProtNLM"/>
    </source>
</evidence>
<reference evidence="1" key="1">
    <citation type="submission" date="2021-03" db="EMBL/GenBank/DDBJ databases">
        <title>Streptomyces poriferae sp. nov., a novel marine sponge-derived Actinobacteria species with anti-MRSA activity.</title>
        <authorList>
            <person name="Sandoval-Powers M."/>
            <person name="Kralova S."/>
            <person name="Nguyen G.-S."/>
            <person name="Fawwal D."/>
            <person name="Degnes K."/>
            <person name="Klinkenberg G."/>
            <person name="Sletta H."/>
            <person name="Wentzel A."/>
            <person name="Liles M.R."/>
        </authorList>
    </citation>
    <scope>NUCLEOTIDE SEQUENCE</scope>
    <source>
        <strain evidence="1">DSM 41794</strain>
    </source>
</reference>
<evidence type="ECO:0000313" key="1">
    <source>
        <dbReference type="EMBL" id="MBO0511912.1"/>
    </source>
</evidence>